<evidence type="ECO:0000259" key="4">
    <source>
        <dbReference type="PROSITE" id="PS50949"/>
    </source>
</evidence>
<comment type="caution">
    <text evidence="5">The sequence shown here is derived from an EMBL/GenBank/DDBJ whole genome shotgun (WGS) entry which is preliminary data.</text>
</comment>
<dbReference type="InterPro" id="IPR000524">
    <property type="entry name" value="Tscrpt_reg_HTH_GntR"/>
</dbReference>
<evidence type="ECO:0000313" key="6">
    <source>
        <dbReference type="Proteomes" id="UP001081071"/>
    </source>
</evidence>
<dbReference type="Gene3D" id="1.20.120.530">
    <property type="entry name" value="GntR ligand-binding domain-like"/>
    <property type="match status" value="1"/>
</dbReference>
<dbReference type="RefSeq" id="WP_269608032.1">
    <property type="nucleotide sequence ID" value="NZ_JAPWIJ010000012.1"/>
</dbReference>
<reference evidence="5" key="1">
    <citation type="submission" date="2022-12" db="EMBL/GenBank/DDBJ databases">
        <authorList>
            <person name="Krivoruchko A.V."/>
            <person name="Elkin A."/>
        </authorList>
    </citation>
    <scope>NUCLEOTIDE SEQUENCE</scope>
    <source>
        <strain evidence="5">IEGM 1391</strain>
    </source>
</reference>
<sequence>MSMPEATFTKNDYAYGQLRTRILTGTLEAGSVIGQAKLAAELGVSTTPLREAIRRLAAEGMIDLEAHRDARVTAVSADEARHLYQVRESLDPLATSLAAQHRTKSDIARMEFALSRLEPITDAADLDALLRHREFHRAVYRASANPVLIDILERLWDKADRYRLVGLRHGGDTERDRARVEAEHTAIYEAVATGNADAAAEVMTEHIRRSLGRRAIVALGDSAQV</sequence>
<dbReference type="PROSITE" id="PS50949">
    <property type="entry name" value="HTH_GNTR"/>
    <property type="match status" value="1"/>
</dbReference>
<dbReference type="SUPFAM" id="SSF46785">
    <property type="entry name" value="Winged helix' DNA-binding domain"/>
    <property type="match status" value="1"/>
</dbReference>
<dbReference type="PANTHER" id="PTHR43537">
    <property type="entry name" value="TRANSCRIPTIONAL REGULATOR, GNTR FAMILY"/>
    <property type="match status" value="1"/>
</dbReference>
<dbReference type="SMART" id="SM00345">
    <property type="entry name" value="HTH_GNTR"/>
    <property type="match status" value="1"/>
</dbReference>
<evidence type="ECO:0000256" key="2">
    <source>
        <dbReference type="ARBA" id="ARBA00023125"/>
    </source>
</evidence>
<protein>
    <submittedName>
        <fullName evidence="5">GntR family transcriptional regulator</fullName>
    </submittedName>
</protein>
<dbReference type="InterPro" id="IPR036390">
    <property type="entry name" value="WH_DNA-bd_sf"/>
</dbReference>
<dbReference type="InterPro" id="IPR008920">
    <property type="entry name" value="TF_FadR/GntR_C"/>
</dbReference>
<dbReference type="SUPFAM" id="SSF48008">
    <property type="entry name" value="GntR ligand-binding domain-like"/>
    <property type="match status" value="1"/>
</dbReference>
<dbReference type="Gene3D" id="1.10.10.10">
    <property type="entry name" value="Winged helix-like DNA-binding domain superfamily/Winged helix DNA-binding domain"/>
    <property type="match status" value="1"/>
</dbReference>
<dbReference type="Pfam" id="PF00392">
    <property type="entry name" value="GntR"/>
    <property type="match status" value="1"/>
</dbReference>
<accession>A0ABT4MKR1</accession>
<dbReference type="Proteomes" id="UP001081071">
    <property type="component" value="Unassembled WGS sequence"/>
</dbReference>
<feature type="domain" description="HTH gntR-type" evidence="4">
    <location>
        <begin position="8"/>
        <end position="75"/>
    </location>
</feature>
<proteinExistence type="predicted"/>
<keyword evidence="1" id="KW-0805">Transcription regulation</keyword>
<dbReference type="Pfam" id="PF07729">
    <property type="entry name" value="FCD"/>
    <property type="match status" value="1"/>
</dbReference>
<keyword evidence="6" id="KW-1185">Reference proteome</keyword>
<evidence type="ECO:0000313" key="5">
    <source>
        <dbReference type="EMBL" id="MCZ4521577.1"/>
    </source>
</evidence>
<evidence type="ECO:0000256" key="1">
    <source>
        <dbReference type="ARBA" id="ARBA00023015"/>
    </source>
</evidence>
<organism evidence="5 6">
    <name type="scientific">Rhodococcus ruber</name>
    <dbReference type="NCBI Taxonomy" id="1830"/>
    <lineage>
        <taxon>Bacteria</taxon>
        <taxon>Bacillati</taxon>
        <taxon>Actinomycetota</taxon>
        <taxon>Actinomycetes</taxon>
        <taxon>Mycobacteriales</taxon>
        <taxon>Nocardiaceae</taxon>
        <taxon>Rhodococcus</taxon>
    </lineage>
</organism>
<name>A0ABT4MKR1_9NOCA</name>
<keyword evidence="3" id="KW-0804">Transcription</keyword>
<dbReference type="InterPro" id="IPR011711">
    <property type="entry name" value="GntR_C"/>
</dbReference>
<keyword evidence="2" id="KW-0238">DNA-binding</keyword>
<evidence type="ECO:0000256" key="3">
    <source>
        <dbReference type="ARBA" id="ARBA00023163"/>
    </source>
</evidence>
<dbReference type="PANTHER" id="PTHR43537:SF24">
    <property type="entry name" value="GLUCONATE OPERON TRANSCRIPTIONAL REPRESSOR"/>
    <property type="match status" value="1"/>
</dbReference>
<dbReference type="EMBL" id="JAPWIJ010000012">
    <property type="protein sequence ID" value="MCZ4521577.1"/>
    <property type="molecule type" value="Genomic_DNA"/>
</dbReference>
<gene>
    <name evidence="5" type="ORF">O4220_23915</name>
</gene>
<dbReference type="SMART" id="SM00895">
    <property type="entry name" value="FCD"/>
    <property type="match status" value="1"/>
</dbReference>
<dbReference type="InterPro" id="IPR036388">
    <property type="entry name" value="WH-like_DNA-bd_sf"/>
</dbReference>